<keyword evidence="1" id="KW-0175">Coiled coil</keyword>
<dbReference type="InParanoid" id="A0A168L8A5"/>
<dbReference type="AlphaFoldDB" id="A0A168L8A5"/>
<feature type="region of interest" description="Disordered" evidence="2">
    <location>
        <begin position="1"/>
        <end position="82"/>
    </location>
</feature>
<protein>
    <submittedName>
        <fullName evidence="3">Uncharacterized protein</fullName>
    </submittedName>
</protein>
<name>A0A168L8A5_ABSGL</name>
<dbReference type="EMBL" id="LT550868">
    <property type="protein sequence ID" value="SAL96259.1"/>
    <property type="molecule type" value="Genomic_DNA"/>
</dbReference>
<proteinExistence type="predicted"/>
<feature type="coiled-coil region" evidence="1">
    <location>
        <begin position="92"/>
        <end position="133"/>
    </location>
</feature>
<evidence type="ECO:0000313" key="4">
    <source>
        <dbReference type="Proteomes" id="UP000078561"/>
    </source>
</evidence>
<evidence type="ECO:0000313" key="3">
    <source>
        <dbReference type="EMBL" id="SAL96259.1"/>
    </source>
</evidence>
<gene>
    <name evidence="3" type="primary">ABSGL_01650.1 scaffold 2003</name>
</gene>
<reference evidence="3" key="1">
    <citation type="submission" date="2016-04" db="EMBL/GenBank/DDBJ databases">
        <authorList>
            <person name="Evans L.H."/>
            <person name="Alamgir A."/>
            <person name="Owens N."/>
            <person name="Weber N.D."/>
            <person name="Virtaneva K."/>
            <person name="Barbian K."/>
            <person name="Babar A."/>
            <person name="Rosenke K."/>
        </authorList>
    </citation>
    <scope>NUCLEOTIDE SEQUENCE [LARGE SCALE GENOMIC DNA]</scope>
    <source>
        <strain evidence="3">CBS 101.48</strain>
    </source>
</reference>
<sequence>MEIPGRSNQRRYGQRHRSQTKQSAWQPAQRHQHPSPTAQLSHPSPPFLNNLSPTFSDAFRSPTPNRQHPLPTAQPYLPSLTPPIISIDERRARDLERMMLEHRRRKRQLLEELKDIRRRQAMLEARFEEEEQEEERCAAMYMVLYHVQYPTVI</sequence>
<dbReference type="Proteomes" id="UP000078561">
    <property type="component" value="Unassembled WGS sequence"/>
</dbReference>
<feature type="compositionally biased region" description="Basic residues" evidence="2">
    <location>
        <begin position="8"/>
        <end position="19"/>
    </location>
</feature>
<feature type="compositionally biased region" description="Polar residues" evidence="2">
    <location>
        <begin position="34"/>
        <end position="55"/>
    </location>
</feature>
<evidence type="ECO:0000256" key="1">
    <source>
        <dbReference type="SAM" id="Coils"/>
    </source>
</evidence>
<keyword evidence="4" id="KW-1185">Reference proteome</keyword>
<organism evidence="3">
    <name type="scientific">Absidia glauca</name>
    <name type="common">Pin mould</name>
    <dbReference type="NCBI Taxonomy" id="4829"/>
    <lineage>
        <taxon>Eukaryota</taxon>
        <taxon>Fungi</taxon>
        <taxon>Fungi incertae sedis</taxon>
        <taxon>Mucoromycota</taxon>
        <taxon>Mucoromycotina</taxon>
        <taxon>Mucoromycetes</taxon>
        <taxon>Mucorales</taxon>
        <taxon>Cunninghamellaceae</taxon>
        <taxon>Absidia</taxon>
    </lineage>
</organism>
<evidence type="ECO:0000256" key="2">
    <source>
        <dbReference type="SAM" id="MobiDB-lite"/>
    </source>
</evidence>
<accession>A0A168L8A5</accession>